<keyword evidence="1" id="KW-0472">Membrane</keyword>
<dbReference type="AlphaFoldDB" id="A0A4V0Z1K6"/>
<dbReference type="KEGG" id="ltr:EVS81_07770"/>
<evidence type="ECO:0000256" key="1">
    <source>
        <dbReference type="SAM" id="Phobius"/>
    </source>
</evidence>
<organism evidence="2 3">
    <name type="scientific">Leucobacter triazinivorans</name>
    <dbReference type="NCBI Taxonomy" id="1784719"/>
    <lineage>
        <taxon>Bacteria</taxon>
        <taxon>Bacillati</taxon>
        <taxon>Actinomycetota</taxon>
        <taxon>Actinomycetes</taxon>
        <taxon>Micrococcales</taxon>
        <taxon>Microbacteriaceae</taxon>
        <taxon>Leucobacter</taxon>
    </lineage>
</organism>
<proteinExistence type="predicted"/>
<keyword evidence="3" id="KW-1185">Reference proteome</keyword>
<evidence type="ECO:0000313" key="2">
    <source>
        <dbReference type="EMBL" id="QBE48739.1"/>
    </source>
</evidence>
<dbReference type="Proteomes" id="UP000289260">
    <property type="component" value="Chromosome"/>
</dbReference>
<reference evidence="2 3" key="1">
    <citation type="submission" date="2019-02" db="EMBL/GenBank/DDBJ databases">
        <authorList>
            <person name="Sun L."/>
            <person name="Pan D."/>
            <person name="Wu X."/>
        </authorList>
    </citation>
    <scope>NUCLEOTIDE SEQUENCE [LARGE SCALE GENOMIC DNA]</scope>
    <source>
        <strain evidence="2 3">JW-1</strain>
    </source>
</reference>
<evidence type="ECO:0000313" key="3">
    <source>
        <dbReference type="Proteomes" id="UP000289260"/>
    </source>
</evidence>
<dbReference type="RefSeq" id="WP_130109874.1">
    <property type="nucleotide sequence ID" value="NZ_CP035806.1"/>
</dbReference>
<gene>
    <name evidence="2" type="ORF">EVS81_07770</name>
</gene>
<keyword evidence="1" id="KW-0812">Transmembrane</keyword>
<name>A0A4V0Z1K6_9MICO</name>
<feature type="transmembrane region" description="Helical" evidence="1">
    <location>
        <begin position="28"/>
        <end position="45"/>
    </location>
</feature>
<feature type="transmembrane region" description="Helical" evidence="1">
    <location>
        <begin position="65"/>
        <end position="89"/>
    </location>
</feature>
<accession>A0A4V0Z1K6</accession>
<protein>
    <submittedName>
        <fullName evidence="2">Uncharacterized protein</fullName>
    </submittedName>
</protein>
<dbReference type="EMBL" id="CP035806">
    <property type="protein sequence ID" value="QBE48739.1"/>
    <property type="molecule type" value="Genomic_DNA"/>
</dbReference>
<keyword evidence="1" id="KW-1133">Transmembrane helix</keyword>
<sequence length="95" mass="9746">MSETQKDYHAPIKGAAKLAPRALGPFRLLLWAGVVLLALGLFWVLRGSAAGGSGVEEELLNAARMGVGGTLFGWAAPFLAGAAVVAAVGKREGDE</sequence>